<dbReference type="OrthoDB" id="360892at2759"/>
<dbReference type="VEuPathDB" id="PiroplasmaDB:BBBOND_0202390"/>
<sequence length="473" mass="53489">MDELGYEWYTGFKTPKAVGQTVEEALELFRQETDQAPHQPEVTSNAHKKPALSSIEFSGMAVEVSHEDQMGIIDLANKGIEKWLPVCVNHAAKSQPNSPCNGGEAEKNDHDDCEVSTIKLQSSHHVTLFYYSTKDARPELEDPRTKAVFEQMHDLSPYLRELRCALTPYEFAIALLYRHFYGLSMPGEDGQHNSGHESSRDSSKYVPITLRHVVFVPGVLMCATAQLHRDLVALPSPDGTFGPYCSYPHGNVGTMEELTKRCWDDGAVMLEENHCTHVTLGVTKQYKPVVSNNICDGIRRYLDFLKNHEDADAGDKLWRIKRVNEDDSVDEARPEELLKILEVYGSRPSEFKHAKREFVQLAPHAARRDEAGLAHAAGEAVFDLALPPKDECAEKQIQRYRRTVCFIADGGKWIYIRNLPVRRNLQGPDDETQGTWLVDSYISKLDKAVTGEIRFYKREGHEPKPRPTQSKAQ</sequence>
<name>A0A061D4W0_BABBI</name>
<dbReference type="Proteomes" id="UP000033188">
    <property type="component" value="Chromosome 2"/>
</dbReference>
<organism evidence="1 2">
    <name type="scientific">Babesia bigemina</name>
    <dbReference type="NCBI Taxonomy" id="5866"/>
    <lineage>
        <taxon>Eukaryota</taxon>
        <taxon>Sar</taxon>
        <taxon>Alveolata</taxon>
        <taxon>Apicomplexa</taxon>
        <taxon>Aconoidasida</taxon>
        <taxon>Piroplasmida</taxon>
        <taxon>Babesiidae</taxon>
        <taxon>Babesia</taxon>
    </lineage>
</organism>
<dbReference type="OMA" id="PLYVGIN"/>
<dbReference type="GeneID" id="24563623"/>
<protein>
    <submittedName>
        <fullName evidence="1">Uncharacterized protein</fullName>
    </submittedName>
</protein>
<reference evidence="2" key="1">
    <citation type="submission" date="2014-06" db="EMBL/GenBank/DDBJ databases">
        <authorList>
            <person name="Aslett M."/>
            <person name="De Silva N."/>
        </authorList>
    </citation>
    <scope>NUCLEOTIDE SEQUENCE [LARGE SCALE GENOMIC DNA]</scope>
    <source>
        <strain evidence="2">Bond</strain>
    </source>
</reference>
<dbReference type="EMBL" id="LK391708">
    <property type="protein sequence ID" value="CDR95082.1"/>
    <property type="molecule type" value="Genomic_DNA"/>
</dbReference>
<accession>A0A061D4W0</accession>
<dbReference type="KEGG" id="bbig:BBBOND_0202390"/>
<proteinExistence type="predicted"/>
<dbReference type="RefSeq" id="XP_012767268.1">
    <property type="nucleotide sequence ID" value="XM_012911814.1"/>
</dbReference>
<evidence type="ECO:0000313" key="2">
    <source>
        <dbReference type="Proteomes" id="UP000033188"/>
    </source>
</evidence>
<evidence type="ECO:0000313" key="1">
    <source>
        <dbReference type="EMBL" id="CDR95082.1"/>
    </source>
</evidence>
<gene>
    <name evidence="1" type="ORF">BBBOND_0202390</name>
</gene>
<keyword evidence="2" id="KW-1185">Reference proteome</keyword>
<dbReference type="AlphaFoldDB" id="A0A061D4W0"/>